<dbReference type="InterPro" id="IPR025665">
    <property type="entry name" value="Beta-barrel_OMP_2"/>
</dbReference>
<gene>
    <name evidence="2" type="ORF">ACFSDX_20680</name>
</gene>
<comment type="caution">
    <text evidence="2">The sequence shown here is derived from an EMBL/GenBank/DDBJ whole genome shotgun (WGS) entry which is preliminary data.</text>
</comment>
<feature type="domain" description="Outer membrane protein beta-barrel" evidence="1">
    <location>
        <begin position="28"/>
        <end position="219"/>
    </location>
</feature>
<evidence type="ECO:0000313" key="2">
    <source>
        <dbReference type="EMBL" id="MFD1874862.1"/>
    </source>
</evidence>
<proteinExistence type="predicted"/>
<dbReference type="Proteomes" id="UP001597197">
    <property type="component" value="Unassembled WGS sequence"/>
</dbReference>
<evidence type="ECO:0000259" key="1">
    <source>
        <dbReference type="Pfam" id="PF13568"/>
    </source>
</evidence>
<organism evidence="2 3">
    <name type="scientific">Hymenobacter bucti</name>
    <dbReference type="NCBI Taxonomy" id="1844114"/>
    <lineage>
        <taxon>Bacteria</taxon>
        <taxon>Pseudomonadati</taxon>
        <taxon>Bacteroidota</taxon>
        <taxon>Cytophagia</taxon>
        <taxon>Cytophagales</taxon>
        <taxon>Hymenobacteraceae</taxon>
        <taxon>Hymenobacter</taxon>
    </lineage>
</organism>
<sequence>MMYPTFLHPVRTGVFVLGLNFIMQHICAQTHLSVGPTLGVNISSANYRDANSIYAYNNSYVSRFEGGIVASIRHRHVALQPALLYSQKGFVLSGNYRAISNTGQVGVGSVFNVYSLNYLTLPVNLVYAQKANGQGFQLFGGGYVGRLLGGRVLYDNYQGVEGGNRNHSEGEIPVRAGNEFQNDGAHYVQRYDAGLQAGIGFQLKGLQVQVAYSQGLTNLQAHQPLYIPTEEPNYHNKTVHASIAYLFTGRQSRK</sequence>
<dbReference type="RefSeq" id="WP_382317013.1">
    <property type="nucleotide sequence ID" value="NZ_JBHUFD010000018.1"/>
</dbReference>
<name>A0ABW4QZ18_9BACT</name>
<protein>
    <submittedName>
        <fullName evidence="2">Outer membrane beta-barrel protein</fullName>
    </submittedName>
</protein>
<dbReference type="Pfam" id="PF13568">
    <property type="entry name" value="OMP_b-brl_2"/>
    <property type="match status" value="1"/>
</dbReference>
<accession>A0ABW4QZ18</accession>
<reference evidence="3" key="1">
    <citation type="journal article" date="2019" name="Int. J. Syst. Evol. Microbiol.">
        <title>The Global Catalogue of Microorganisms (GCM) 10K type strain sequencing project: providing services to taxonomists for standard genome sequencing and annotation.</title>
        <authorList>
            <consortium name="The Broad Institute Genomics Platform"/>
            <consortium name="The Broad Institute Genome Sequencing Center for Infectious Disease"/>
            <person name="Wu L."/>
            <person name="Ma J."/>
        </authorList>
    </citation>
    <scope>NUCLEOTIDE SEQUENCE [LARGE SCALE GENOMIC DNA]</scope>
    <source>
        <strain evidence="3">CGMCC 1.15795</strain>
    </source>
</reference>
<evidence type="ECO:0000313" key="3">
    <source>
        <dbReference type="Proteomes" id="UP001597197"/>
    </source>
</evidence>
<keyword evidence="3" id="KW-1185">Reference proteome</keyword>
<dbReference type="EMBL" id="JBHUFD010000018">
    <property type="protein sequence ID" value="MFD1874862.1"/>
    <property type="molecule type" value="Genomic_DNA"/>
</dbReference>